<keyword evidence="2" id="KW-1133">Transmembrane helix</keyword>
<accession>A8LRJ8</accession>
<dbReference type="EMBL" id="CP000830">
    <property type="protein sequence ID" value="ABV94029.1"/>
    <property type="molecule type" value="Genomic_DNA"/>
</dbReference>
<dbReference type="PANTHER" id="PTHR30386:SF18">
    <property type="entry name" value="INNER MEMBRANE PROTEIN YIAV-RELATED"/>
    <property type="match status" value="1"/>
</dbReference>
<sequence>MSETQTSPPSGGSPARTVALVVVVALVLIAGLYALMDRYVPSSPRGIVSANVVQIAPRVSGTITRVHVADDAIVEAGDPLFSLDPRPFELAVRQAEANLNTALQTVDASGASLVAAQAAVTQARTALENTQAEADRTFQLEERGIVATARGDDARAAVESAQAQLDQAEANLDSARAQLGPEGADNPTIQAATAQLEQAQYDLASTTVTAPHLGVVTNVTLSEGQFIGAGSPALTFIDAEAGWITVDLRENQLQKIEAGDPARVLFDALPGRIFEGRVQSIAWGIAPRRTVQGGLVANQQTTQWFEPARTIPVRIELEGGMENWPYAVRVGGKVHAVIFSESETGPIAWVARGLQRLRSWLSYLH</sequence>
<evidence type="ECO:0000259" key="4">
    <source>
        <dbReference type="Pfam" id="PF25917"/>
    </source>
</evidence>
<dbReference type="OrthoDB" id="9811754at2"/>
<dbReference type="AlphaFoldDB" id="A8LRJ8"/>
<evidence type="ECO:0000259" key="5">
    <source>
        <dbReference type="Pfam" id="PF25954"/>
    </source>
</evidence>
<reference evidence="7" key="1">
    <citation type="journal article" date="2010" name="ISME J.">
        <title>The complete genome sequence of the algal symbiont Dinoroseobacter shibae: a hitchhiker's guide to life in the sea.</title>
        <authorList>
            <person name="Wagner-Dobler I."/>
            <person name="Ballhausen B."/>
            <person name="Berger M."/>
            <person name="Brinkhoff T."/>
            <person name="Buchholz I."/>
            <person name="Bunk B."/>
            <person name="Cypionka H."/>
            <person name="Daniel R."/>
            <person name="Drepper T."/>
            <person name="Gerdts G."/>
            <person name="Hahnke S."/>
            <person name="Han C."/>
            <person name="Jahn D."/>
            <person name="Kalhoefer D."/>
            <person name="Kiss H."/>
            <person name="Klenk H.P."/>
            <person name="Kyrpides N."/>
            <person name="Liebl W."/>
            <person name="Liesegang H."/>
            <person name="Meincke L."/>
            <person name="Pati A."/>
            <person name="Petersen J."/>
            <person name="Piekarski T."/>
            <person name="Pommerenke C."/>
            <person name="Pradella S."/>
            <person name="Pukall R."/>
            <person name="Rabus R."/>
            <person name="Stackebrandt E."/>
            <person name="Thole S."/>
            <person name="Thompson L."/>
            <person name="Tielen P."/>
            <person name="Tomasch J."/>
            <person name="von Jan M."/>
            <person name="Wanphrut N."/>
            <person name="Wichels A."/>
            <person name="Zech H."/>
            <person name="Simon M."/>
        </authorList>
    </citation>
    <scope>NUCLEOTIDE SEQUENCE [LARGE SCALE GENOMIC DNA]</scope>
    <source>
        <strain evidence="7">DSM 16493 / NCIMB 14021 / DFL 12</strain>
    </source>
</reference>
<feature type="domain" description="Multidrug resistance protein MdtA-like barrel-sandwich hybrid" evidence="4">
    <location>
        <begin position="51"/>
        <end position="233"/>
    </location>
</feature>
<protein>
    <submittedName>
        <fullName evidence="6">Secretion protein</fullName>
    </submittedName>
</protein>
<keyword evidence="2" id="KW-0812">Transmembrane</keyword>
<keyword evidence="1" id="KW-0175">Coiled coil</keyword>
<feature type="domain" description="CusB-like beta-barrel" evidence="5">
    <location>
        <begin position="243"/>
        <end position="282"/>
    </location>
</feature>
<proteinExistence type="predicted"/>
<dbReference type="SUPFAM" id="SSF111369">
    <property type="entry name" value="HlyD-like secretion proteins"/>
    <property type="match status" value="2"/>
</dbReference>
<dbReference type="InterPro" id="IPR058624">
    <property type="entry name" value="MdtA-like_HH"/>
</dbReference>
<dbReference type="eggNOG" id="COG1566">
    <property type="taxonomic scope" value="Bacteria"/>
</dbReference>
<dbReference type="InterPro" id="IPR058792">
    <property type="entry name" value="Beta-barrel_RND_2"/>
</dbReference>
<feature type="domain" description="Multidrug resistance protein MdtA-like alpha-helical hairpin" evidence="3">
    <location>
        <begin position="115"/>
        <end position="179"/>
    </location>
</feature>
<gene>
    <name evidence="6" type="ordered locus">Dshi_2293</name>
</gene>
<dbReference type="RefSeq" id="WP_012178960.1">
    <property type="nucleotide sequence ID" value="NC_009952.1"/>
</dbReference>
<dbReference type="InterPro" id="IPR050739">
    <property type="entry name" value="MFP"/>
</dbReference>
<dbReference type="Gene3D" id="2.40.50.100">
    <property type="match status" value="1"/>
</dbReference>
<dbReference type="PANTHER" id="PTHR30386">
    <property type="entry name" value="MEMBRANE FUSION SUBUNIT OF EMRAB-TOLC MULTIDRUG EFFLUX PUMP"/>
    <property type="match status" value="1"/>
</dbReference>
<evidence type="ECO:0000259" key="3">
    <source>
        <dbReference type="Pfam" id="PF25876"/>
    </source>
</evidence>
<organism evidence="6 7">
    <name type="scientific">Dinoroseobacter shibae (strain DSM 16493 / NCIMB 14021 / DFL 12)</name>
    <dbReference type="NCBI Taxonomy" id="398580"/>
    <lineage>
        <taxon>Bacteria</taxon>
        <taxon>Pseudomonadati</taxon>
        <taxon>Pseudomonadota</taxon>
        <taxon>Alphaproteobacteria</taxon>
        <taxon>Rhodobacterales</taxon>
        <taxon>Roseobacteraceae</taxon>
        <taxon>Dinoroseobacter</taxon>
    </lineage>
</organism>
<evidence type="ECO:0000256" key="1">
    <source>
        <dbReference type="SAM" id="Coils"/>
    </source>
</evidence>
<dbReference type="KEGG" id="dsh:Dshi_2293"/>
<evidence type="ECO:0000256" key="2">
    <source>
        <dbReference type="SAM" id="Phobius"/>
    </source>
</evidence>
<keyword evidence="7" id="KW-1185">Reference proteome</keyword>
<keyword evidence="2" id="KW-0472">Membrane</keyword>
<dbReference type="Pfam" id="PF25876">
    <property type="entry name" value="HH_MFP_RND"/>
    <property type="match status" value="1"/>
</dbReference>
<dbReference type="HOGENOM" id="CLU_018816_15_3_5"/>
<evidence type="ECO:0000313" key="7">
    <source>
        <dbReference type="Proteomes" id="UP000006833"/>
    </source>
</evidence>
<dbReference type="Proteomes" id="UP000006833">
    <property type="component" value="Chromosome"/>
</dbReference>
<evidence type="ECO:0000313" key="6">
    <source>
        <dbReference type="EMBL" id="ABV94029.1"/>
    </source>
</evidence>
<dbReference type="Pfam" id="PF25954">
    <property type="entry name" value="Beta-barrel_RND_2"/>
    <property type="match status" value="1"/>
</dbReference>
<dbReference type="STRING" id="398580.Dshi_2293"/>
<name>A8LRJ8_DINSH</name>
<dbReference type="Pfam" id="PF25917">
    <property type="entry name" value="BSH_RND"/>
    <property type="match status" value="1"/>
</dbReference>
<dbReference type="InterPro" id="IPR058625">
    <property type="entry name" value="MdtA-like_BSH"/>
</dbReference>
<feature type="coiled-coil region" evidence="1">
    <location>
        <begin position="113"/>
        <end position="178"/>
    </location>
</feature>
<feature type="transmembrane region" description="Helical" evidence="2">
    <location>
        <begin position="15"/>
        <end position="35"/>
    </location>
</feature>
<dbReference type="Gene3D" id="2.40.30.170">
    <property type="match status" value="1"/>
</dbReference>
<dbReference type="Gene3D" id="1.10.287.470">
    <property type="entry name" value="Helix hairpin bin"/>
    <property type="match status" value="1"/>
</dbReference>